<organism evidence="1 2">
    <name type="scientific">Providencia stuartii ATCC 25827</name>
    <dbReference type="NCBI Taxonomy" id="471874"/>
    <lineage>
        <taxon>Bacteria</taxon>
        <taxon>Pseudomonadati</taxon>
        <taxon>Pseudomonadota</taxon>
        <taxon>Gammaproteobacteria</taxon>
        <taxon>Enterobacterales</taxon>
        <taxon>Morganellaceae</taxon>
        <taxon>Providencia</taxon>
    </lineage>
</organism>
<name>A0AA87CRE1_PROST</name>
<sequence>MPFRPSFVNGFVQINVVYIDVSAFVNGARFYQQMLEEYRSSREKKAYLMAHNKKFFY</sequence>
<reference evidence="2" key="2">
    <citation type="submission" date="2008-04" db="EMBL/GenBank/DDBJ databases">
        <title>Draft genome sequence of Providencia stuartii(ATCC 25827).</title>
        <authorList>
            <person name="Sudarsanam P."/>
            <person name="Ley R."/>
            <person name="Guruge J."/>
            <person name="Turnbaugh P.J."/>
            <person name="Mahowald M."/>
            <person name="Liep D."/>
            <person name="Gordon J."/>
        </authorList>
    </citation>
    <scope>NUCLEOTIDE SEQUENCE [LARGE SCALE GENOMIC DNA]</scope>
    <source>
        <strain evidence="2">ATCC 25827</strain>
    </source>
</reference>
<gene>
    <name evidence="1" type="ORF">PROSTU_04588</name>
</gene>
<accession>A0AA87CRE1</accession>
<dbReference type="AlphaFoldDB" id="A0AA87CRE1"/>
<proteinExistence type="predicted"/>
<evidence type="ECO:0000313" key="2">
    <source>
        <dbReference type="Proteomes" id="UP000004506"/>
    </source>
</evidence>
<evidence type="ECO:0000313" key="1">
    <source>
        <dbReference type="EMBL" id="EDU57345.1"/>
    </source>
</evidence>
<dbReference type="EMBL" id="ABJD02000118">
    <property type="protein sequence ID" value="EDU57345.1"/>
    <property type="molecule type" value="Genomic_DNA"/>
</dbReference>
<dbReference type="Proteomes" id="UP000004506">
    <property type="component" value="Unassembled WGS sequence"/>
</dbReference>
<protein>
    <submittedName>
        <fullName evidence="1">Uncharacterized protein</fullName>
    </submittedName>
</protein>
<comment type="caution">
    <text evidence="1">The sequence shown here is derived from an EMBL/GenBank/DDBJ whole genome shotgun (WGS) entry which is preliminary data.</text>
</comment>
<reference evidence="1 2" key="3">
    <citation type="submission" date="2008-05" db="EMBL/GenBank/DDBJ databases">
        <authorList>
            <person name="Fulton L."/>
            <person name="Clifton S."/>
            <person name="Fulton B."/>
            <person name="Xu J."/>
            <person name="Minx P."/>
            <person name="Pepin K.H."/>
            <person name="Johnson M."/>
            <person name="Thiruvilangam P."/>
            <person name="Bhonagiri V."/>
            <person name="Nash W.E."/>
            <person name="Mardis E.R."/>
            <person name="Wilson R.K."/>
        </authorList>
    </citation>
    <scope>NUCLEOTIDE SEQUENCE [LARGE SCALE GENOMIC DNA]</scope>
    <source>
        <strain evidence="1 2">ATCC 25827</strain>
    </source>
</reference>
<reference evidence="2" key="1">
    <citation type="submission" date="2008-04" db="EMBL/GenBank/DDBJ databases">
        <title>Draft genome sequence of Providencia stuartii (ATCC 25827).</title>
        <authorList>
            <person name="Sudarsanam P."/>
            <person name="Ley R."/>
            <person name="Guruge J."/>
            <person name="Turnbaugh P.J."/>
            <person name="Mahowald M."/>
            <person name="Liep D."/>
            <person name="Gordon J."/>
        </authorList>
    </citation>
    <scope>NUCLEOTIDE SEQUENCE [LARGE SCALE GENOMIC DNA]</scope>
    <source>
        <strain evidence="2">ATCC 25827</strain>
    </source>
</reference>